<evidence type="ECO:0000256" key="8">
    <source>
        <dbReference type="SAM" id="MobiDB-lite"/>
    </source>
</evidence>
<organism evidence="9 10">
    <name type="scientific">Caerostris darwini</name>
    <dbReference type="NCBI Taxonomy" id="1538125"/>
    <lineage>
        <taxon>Eukaryota</taxon>
        <taxon>Metazoa</taxon>
        <taxon>Ecdysozoa</taxon>
        <taxon>Arthropoda</taxon>
        <taxon>Chelicerata</taxon>
        <taxon>Arachnida</taxon>
        <taxon>Araneae</taxon>
        <taxon>Araneomorphae</taxon>
        <taxon>Entelegynae</taxon>
        <taxon>Araneoidea</taxon>
        <taxon>Araneidae</taxon>
        <taxon>Caerostris</taxon>
    </lineage>
</organism>
<reference evidence="9 10" key="1">
    <citation type="submission" date="2021-06" db="EMBL/GenBank/DDBJ databases">
        <title>Caerostris darwini draft genome.</title>
        <authorList>
            <person name="Kono N."/>
            <person name="Arakawa K."/>
        </authorList>
    </citation>
    <scope>NUCLEOTIDE SEQUENCE [LARGE SCALE GENOMIC DNA]</scope>
</reference>
<name>A0AAV4WXK8_9ARAC</name>
<dbReference type="GO" id="GO:0003682">
    <property type="term" value="F:chromatin binding"/>
    <property type="evidence" value="ECO:0007669"/>
    <property type="project" value="TreeGrafter"/>
</dbReference>
<dbReference type="Proteomes" id="UP001054837">
    <property type="component" value="Unassembled WGS sequence"/>
</dbReference>
<evidence type="ECO:0000313" key="10">
    <source>
        <dbReference type="Proteomes" id="UP001054837"/>
    </source>
</evidence>
<comment type="similarity">
    <text evidence="1">Belongs to the eukaryotic-type primase small subunit family.</text>
</comment>
<keyword evidence="3" id="KW-0239">DNA-directed DNA polymerase</keyword>
<evidence type="ECO:0000256" key="7">
    <source>
        <dbReference type="ARBA" id="ARBA00047303"/>
    </source>
</evidence>
<evidence type="ECO:0000256" key="5">
    <source>
        <dbReference type="ARBA" id="ARBA00044677"/>
    </source>
</evidence>
<dbReference type="PANTHER" id="PTHR31399">
    <property type="entry name" value="DNA-DIRECTED PRIMASE / POLYMERASE PROTEIN"/>
    <property type="match status" value="1"/>
</dbReference>
<evidence type="ECO:0000256" key="1">
    <source>
        <dbReference type="ARBA" id="ARBA00009762"/>
    </source>
</evidence>
<gene>
    <name evidence="9" type="primary">Primpol</name>
    <name evidence="9" type="ORF">CDAR_68811</name>
</gene>
<dbReference type="EMBL" id="BPLQ01015311">
    <property type="protein sequence ID" value="GIY87197.1"/>
    <property type="molecule type" value="Genomic_DNA"/>
</dbReference>
<keyword evidence="10" id="KW-1185">Reference proteome</keyword>
<dbReference type="EC" id="2.7.7.102" evidence="6"/>
<evidence type="ECO:0000256" key="6">
    <source>
        <dbReference type="ARBA" id="ARBA00044768"/>
    </source>
</evidence>
<dbReference type="PANTHER" id="PTHR31399:SF0">
    <property type="entry name" value="DNA-DIRECTED PRIMASE_POLYMERASE PROTEIN"/>
    <property type="match status" value="1"/>
</dbReference>
<dbReference type="GO" id="GO:0009411">
    <property type="term" value="P:response to UV"/>
    <property type="evidence" value="ECO:0007669"/>
    <property type="project" value="TreeGrafter"/>
</dbReference>
<comment type="caution">
    <text evidence="9">The sequence shown here is derived from an EMBL/GenBank/DDBJ whole genome shotgun (WGS) entry which is preliminary data.</text>
</comment>
<comment type="catalytic activity">
    <reaction evidence="5">
        <text>ssDNA + n NTP = ssDNA/pppN(pN)n-1 hybrid + (n-1) diphosphate.</text>
        <dbReference type="EC" id="2.7.7.102"/>
    </reaction>
</comment>
<dbReference type="AlphaFoldDB" id="A0AAV4WXK8"/>
<keyword evidence="3" id="KW-0808">Transferase</keyword>
<dbReference type="Pfam" id="PF03121">
    <property type="entry name" value="Herpes_UL52"/>
    <property type="match status" value="1"/>
</dbReference>
<feature type="region of interest" description="Disordered" evidence="8">
    <location>
        <begin position="561"/>
        <end position="580"/>
    </location>
</feature>
<dbReference type="InterPro" id="IPR044917">
    <property type="entry name" value="PRIMPOL"/>
</dbReference>
<comment type="catalytic activity">
    <reaction evidence="7">
        <text>DNA(n) + a 2'-deoxyribonucleoside 5'-triphosphate = DNA(n+1) + diphosphate</text>
        <dbReference type="Rhea" id="RHEA:22508"/>
        <dbReference type="Rhea" id="RHEA-COMP:17339"/>
        <dbReference type="Rhea" id="RHEA-COMP:17340"/>
        <dbReference type="ChEBI" id="CHEBI:33019"/>
        <dbReference type="ChEBI" id="CHEBI:61560"/>
        <dbReference type="ChEBI" id="CHEBI:173112"/>
        <dbReference type="EC" id="2.7.7.7"/>
    </reaction>
    <physiologicalReaction direction="left-to-right" evidence="7">
        <dbReference type="Rhea" id="RHEA:22509"/>
    </physiologicalReaction>
</comment>
<dbReference type="GO" id="GO:0006264">
    <property type="term" value="P:mitochondrial DNA replication"/>
    <property type="evidence" value="ECO:0007669"/>
    <property type="project" value="TreeGrafter"/>
</dbReference>
<feature type="compositionally biased region" description="Polar residues" evidence="8">
    <location>
        <begin position="571"/>
        <end position="580"/>
    </location>
</feature>
<evidence type="ECO:0000256" key="3">
    <source>
        <dbReference type="ARBA" id="ARBA00022932"/>
    </source>
</evidence>
<accession>A0AAV4WXK8</accession>
<dbReference type="GO" id="GO:0003887">
    <property type="term" value="F:DNA-directed DNA polymerase activity"/>
    <property type="evidence" value="ECO:0007669"/>
    <property type="project" value="UniProtKB-KW"/>
</dbReference>
<sequence>MSSTSKSDNHLETVLSKFYKPTAGAWSESILHLRKTYKEHKAKPIPPTFEFRLDGPSVSWKVFRHLIEAISYAKYRTKDCMVFSYEERIPESSGQRLFLVTHPQHMWLNHKSRPVDERCTYEVIQENFPCKLYFDLEFNKILNPDKDGIKMTEIFIKCIIASMVEDFNTKCSASDVLWLDASTEKKYSCHLILQMNDCAFKNNFEAGDFVSLLFSKIKRKIDGNINDQCIWPTTEELKYLFVQDKEGNSINFCDEGVYTKNRNFRLFLSTKYGKRAPLLLSQYNQYVPNKNVTCKDKNEAIFYDSLVTYFRNGNVKLLSYDLDEVPVKIPRRNISPKNKLNFSGSNSKSPYPEVDVFVSSIIKDDLGTGFIRKWSYLQAEEILVYEIGNYRFCNNIGRHHKSNNIMIIVDMKKKIYYQKCHDPQCRAEAYKSSSSSLPENIVSLYSLPDDFFENDCFSQLGSNSEDLQNPVHESSDVIEDDSICQKFFEDISLDAYPFTQLCSGVSTNCNRINKESSITNTVVESQSLEESFLEDTSFDDLCVEDLETDFVKHISKKEKSSSSNSAVPLENTFNENSVKSANGEDLSFEDELMMAEAAAAIEVTMGDATQSEETIF</sequence>
<protein>
    <recommendedName>
        <fullName evidence="4">DNA-directed primase/polymerase protein</fullName>
        <ecNumber evidence="6">2.7.7.102</ecNumber>
        <ecNumber evidence="2">2.7.7.7</ecNumber>
    </recommendedName>
</protein>
<dbReference type="GO" id="GO:0042276">
    <property type="term" value="P:error-prone translesion synthesis"/>
    <property type="evidence" value="ECO:0007669"/>
    <property type="project" value="InterPro"/>
</dbReference>
<dbReference type="GO" id="GO:0005634">
    <property type="term" value="C:nucleus"/>
    <property type="evidence" value="ECO:0007669"/>
    <property type="project" value="TreeGrafter"/>
</dbReference>
<dbReference type="GO" id="GO:0005759">
    <property type="term" value="C:mitochondrial matrix"/>
    <property type="evidence" value="ECO:0007669"/>
    <property type="project" value="TreeGrafter"/>
</dbReference>
<dbReference type="GO" id="GO:0031297">
    <property type="term" value="P:replication fork processing"/>
    <property type="evidence" value="ECO:0007669"/>
    <property type="project" value="TreeGrafter"/>
</dbReference>
<evidence type="ECO:0000256" key="2">
    <source>
        <dbReference type="ARBA" id="ARBA00012417"/>
    </source>
</evidence>
<dbReference type="EC" id="2.7.7.7" evidence="2"/>
<evidence type="ECO:0000256" key="4">
    <source>
        <dbReference type="ARBA" id="ARBA00026139"/>
    </source>
</evidence>
<evidence type="ECO:0000313" key="9">
    <source>
        <dbReference type="EMBL" id="GIY87197.1"/>
    </source>
</evidence>
<proteinExistence type="inferred from homology"/>
<keyword evidence="3" id="KW-0548">Nucleotidyltransferase</keyword>